<proteinExistence type="predicted"/>
<protein>
    <submittedName>
        <fullName evidence="1">Uncharacterized protein</fullName>
    </submittedName>
</protein>
<accession>A0A8S5UFL7</accession>
<dbReference type="EMBL" id="BK016080">
    <property type="protein sequence ID" value="DAF93174.1"/>
    <property type="molecule type" value="Genomic_DNA"/>
</dbReference>
<evidence type="ECO:0000313" key="1">
    <source>
        <dbReference type="EMBL" id="DAF93174.1"/>
    </source>
</evidence>
<name>A0A8S5UFL7_9CAUD</name>
<reference evidence="1" key="1">
    <citation type="journal article" date="2021" name="Proc. Natl. Acad. Sci. U.S.A.">
        <title>A Catalog of Tens of Thousands of Viruses from Human Metagenomes Reveals Hidden Associations with Chronic Diseases.</title>
        <authorList>
            <person name="Tisza M.J."/>
            <person name="Buck C.B."/>
        </authorList>
    </citation>
    <scope>NUCLEOTIDE SEQUENCE</scope>
    <source>
        <strain evidence="1">CtcyQ27</strain>
    </source>
</reference>
<sequence length="137" mass="15787">MFNIKNGVVMETVSYNDIGKYGFSNIYHITDEWVPNYNTPSETALEFKNYAQQYQSMMGSTFGNSDEYVNMMNVLAKSCFLGEAYCNAVKRYNQGWGIMIPDATTFFGCLRELLNDKIWAGIHQSQIEEIIEWKEAI</sequence>
<organism evidence="1">
    <name type="scientific">Myoviridae sp. ctcyQ27</name>
    <dbReference type="NCBI Taxonomy" id="2825139"/>
    <lineage>
        <taxon>Viruses</taxon>
        <taxon>Duplodnaviria</taxon>
        <taxon>Heunggongvirae</taxon>
        <taxon>Uroviricota</taxon>
        <taxon>Caudoviricetes</taxon>
    </lineage>
</organism>